<evidence type="ECO:0000313" key="1">
    <source>
        <dbReference type="EMBL" id="KAL1251528.1"/>
    </source>
</evidence>
<accession>A0ABR3LFA5</accession>
<keyword evidence="2" id="KW-1185">Reference proteome</keyword>
<reference evidence="1 2" key="1">
    <citation type="submission" date="2023-09" db="EMBL/GenBank/DDBJ databases">
        <authorList>
            <person name="Wang M."/>
        </authorList>
    </citation>
    <scope>NUCLEOTIDE SEQUENCE [LARGE SCALE GENOMIC DNA]</scope>
    <source>
        <strain evidence="1">GT-2023</strain>
        <tissue evidence="1">Liver</tissue>
    </source>
</reference>
<organism evidence="1 2">
    <name type="scientific">Cirrhinus molitorella</name>
    <name type="common">mud carp</name>
    <dbReference type="NCBI Taxonomy" id="172907"/>
    <lineage>
        <taxon>Eukaryota</taxon>
        <taxon>Metazoa</taxon>
        <taxon>Chordata</taxon>
        <taxon>Craniata</taxon>
        <taxon>Vertebrata</taxon>
        <taxon>Euteleostomi</taxon>
        <taxon>Actinopterygii</taxon>
        <taxon>Neopterygii</taxon>
        <taxon>Teleostei</taxon>
        <taxon>Ostariophysi</taxon>
        <taxon>Cypriniformes</taxon>
        <taxon>Cyprinidae</taxon>
        <taxon>Labeoninae</taxon>
        <taxon>Labeonini</taxon>
        <taxon>Cirrhinus</taxon>
    </lineage>
</organism>
<gene>
    <name evidence="1" type="ORF">QQF64_019324</name>
</gene>
<evidence type="ECO:0000313" key="2">
    <source>
        <dbReference type="Proteomes" id="UP001558613"/>
    </source>
</evidence>
<sequence>MQIRIFTSPRHKRKEKDTAAARLARSKRDARIFMNSDRAIPASFVALIVPTSQKEMKRRMLPTVTWANASNLCANTHGKVMARSRIILMDRLAVWMTACVFVCARVVVPTCSCHCRHLRYCHIERGSLDWMVYSDPLGESGQAHLTSRYRVGLGTGFGGGRMGGGGRSVLHIHVTTLTLFQKRCSASAPERPSRLSVKRVQLSLTDATVSEGDAERVREPWLGDPTRALVTGVMGLLLPPVRLSVRPAASRGPRVLRSLRFQPSPENSTAGGDFRSCF</sequence>
<comment type="caution">
    <text evidence="1">The sequence shown here is derived from an EMBL/GenBank/DDBJ whole genome shotgun (WGS) entry which is preliminary data.</text>
</comment>
<dbReference type="EMBL" id="JAYMGO010000022">
    <property type="protein sequence ID" value="KAL1251528.1"/>
    <property type="molecule type" value="Genomic_DNA"/>
</dbReference>
<proteinExistence type="predicted"/>
<protein>
    <submittedName>
        <fullName evidence="1">Uncharacterized protein</fullName>
    </submittedName>
</protein>
<name>A0ABR3LFA5_9TELE</name>
<dbReference type="Proteomes" id="UP001558613">
    <property type="component" value="Unassembled WGS sequence"/>
</dbReference>